<feature type="coiled-coil region" evidence="1">
    <location>
        <begin position="413"/>
        <end position="440"/>
    </location>
</feature>
<name>A0A120MZV1_HALHR</name>
<sequence length="557" mass="60752">MNREQLHQALNQLPEQLLALDSLIARERQAPWLARRDQVIRRTRSMLGRIERVDEPLLVVIAGGTGAGKSTLANTLAGDAVSATSARRPTTSSPTAIGQVADLEAVLRHGVLSAQSESGSIQAVPVESVPAGLVVVDSPDVDSIETANRDVAERLLEVADVWLWLATARTYADEAGMVYLRQAARLDVSSLVVLTQVSLAEADEIIPDLEDKLHEAGHRQVEIYVVPQVDTAQQQLPVSAAAAVVERIRDLAPEQERAEHRWRTVIGGVRALPDELDELISEVETDRASVLALENTLEQIYGAAPQRVIEQLKDAAPLRHEVLRRWSELVGDGWLQRQLHAAASRFPRGIFDRLPFFGKRGEAIQQQAVEQAREGVAGLITEVLEHAAGEVESNWRANGNGRVILDRLGSPRASGEAAQYEQAQELVEAWEKRVAEHVATIGQEKLTQARRATTGINATVTSAAVVLFTLSGGLTLGEVALTAAGSTTTHTVLSRILGERNVNQLIEDIRVDLEQLIEGLAKQQAGLYRDLLEQAVPSDEHIVAVQEYRQRLGALQL</sequence>
<keyword evidence="3" id="KW-1185">Reference proteome</keyword>
<evidence type="ECO:0000313" key="3">
    <source>
        <dbReference type="Proteomes" id="UP000218890"/>
    </source>
</evidence>
<dbReference type="AlphaFoldDB" id="A0A120MZV1"/>
<dbReference type="InterPro" id="IPR027417">
    <property type="entry name" value="P-loop_NTPase"/>
</dbReference>
<protein>
    <submittedName>
        <fullName evidence="2">Possible ATP-binding protein</fullName>
    </submittedName>
</protein>
<keyword evidence="2" id="KW-0067">ATP-binding</keyword>
<proteinExistence type="predicted"/>
<evidence type="ECO:0000256" key="1">
    <source>
        <dbReference type="SAM" id="Coils"/>
    </source>
</evidence>
<dbReference type="GO" id="GO:0005829">
    <property type="term" value="C:cytosol"/>
    <property type="evidence" value="ECO:0007669"/>
    <property type="project" value="TreeGrafter"/>
</dbReference>
<accession>A0A120MZV1</accession>
<dbReference type="GO" id="GO:0005524">
    <property type="term" value="F:ATP binding"/>
    <property type="evidence" value="ECO:0007669"/>
    <property type="project" value="UniProtKB-KW"/>
</dbReference>
<dbReference type="GO" id="GO:0019843">
    <property type="term" value="F:rRNA binding"/>
    <property type="evidence" value="ECO:0007669"/>
    <property type="project" value="TreeGrafter"/>
</dbReference>
<dbReference type="KEGG" id="hhk:HH1059_11440"/>
<dbReference type="GO" id="GO:0043024">
    <property type="term" value="F:ribosomal small subunit binding"/>
    <property type="evidence" value="ECO:0007669"/>
    <property type="project" value="TreeGrafter"/>
</dbReference>
<dbReference type="GO" id="GO:0005525">
    <property type="term" value="F:GTP binding"/>
    <property type="evidence" value="ECO:0007669"/>
    <property type="project" value="InterPro"/>
</dbReference>
<dbReference type="InterPro" id="IPR005662">
    <property type="entry name" value="GTPase_Era-like"/>
</dbReference>
<dbReference type="PANTHER" id="PTHR42698:SF1">
    <property type="entry name" value="GTPASE ERA, MITOCHONDRIAL"/>
    <property type="match status" value="1"/>
</dbReference>
<organism evidence="2 3">
    <name type="scientific">Halorhodospira halochloris</name>
    <name type="common">Ectothiorhodospira halochloris</name>
    <dbReference type="NCBI Taxonomy" id="1052"/>
    <lineage>
        <taxon>Bacteria</taxon>
        <taxon>Pseudomonadati</taxon>
        <taxon>Pseudomonadota</taxon>
        <taxon>Gammaproteobacteria</taxon>
        <taxon>Chromatiales</taxon>
        <taxon>Ectothiorhodospiraceae</taxon>
        <taxon>Halorhodospira</taxon>
    </lineage>
</organism>
<dbReference type="GO" id="GO:0000028">
    <property type="term" value="P:ribosomal small subunit assembly"/>
    <property type="evidence" value="ECO:0007669"/>
    <property type="project" value="TreeGrafter"/>
</dbReference>
<evidence type="ECO:0000313" key="2">
    <source>
        <dbReference type="EMBL" id="BAU57836.1"/>
    </source>
</evidence>
<gene>
    <name evidence="2" type="ORF">HH1059_11440</name>
</gene>
<dbReference type="SUPFAM" id="SSF52540">
    <property type="entry name" value="P-loop containing nucleoside triphosphate hydrolases"/>
    <property type="match status" value="2"/>
</dbReference>
<dbReference type="Gene3D" id="3.40.50.300">
    <property type="entry name" value="P-loop containing nucleotide triphosphate hydrolases"/>
    <property type="match status" value="1"/>
</dbReference>
<keyword evidence="1" id="KW-0175">Coiled coil</keyword>
<dbReference type="EMBL" id="AP017372">
    <property type="protein sequence ID" value="BAU57836.1"/>
    <property type="molecule type" value="Genomic_DNA"/>
</dbReference>
<dbReference type="PANTHER" id="PTHR42698">
    <property type="entry name" value="GTPASE ERA"/>
    <property type="match status" value="1"/>
</dbReference>
<dbReference type="RefSeq" id="WP_096409159.1">
    <property type="nucleotide sequence ID" value="NZ_AP017372.2"/>
</dbReference>
<dbReference type="OrthoDB" id="238366at2"/>
<dbReference type="Proteomes" id="UP000218890">
    <property type="component" value="Chromosome"/>
</dbReference>
<keyword evidence="2" id="KW-0547">Nucleotide-binding</keyword>
<reference evidence="2" key="1">
    <citation type="submission" date="2016-02" db="EMBL/GenBank/DDBJ databases">
        <title>Halorhodospira halochloris DSM-1059 complete genome, version 2.</title>
        <authorList>
            <person name="Tsukatani Y."/>
        </authorList>
    </citation>
    <scope>NUCLEOTIDE SEQUENCE</scope>
    <source>
        <strain evidence="2">DSM 1059</strain>
    </source>
</reference>